<proteinExistence type="predicted"/>
<reference evidence="3" key="1">
    <citation type="submission" date="2016-06" db="UniProtKB">
        <authorList>
            <consortium name="WormBaseParasite"/>
        </authorList>
    </citation>
    <scope>IDENTIFICATION</scope>
</reference>
<evidence type="ECO:0000313" key="3">
    <source>
        <dbReference type="WBParaSite" id="GPUH_0001432401-mRNA-1"/>
    </source>
</evidence>
<dbReference type="WBParaSite" id="GPUH_0001432401-mRNA-1">
    <property type="protein sequence ID" value="GPUH_0001432401-mRNA-1"/>
    <property type="gene ID" value="GPUH_0001432401"/>
</dbReference>
<organism evidence="3">
    <name type="scientific">Gongylonema pulchrum</name>
    <dbReference type="NCBI Taxonomy" id="637853"/>
    <lineage>
        <taxon>Eukaryota</taxon>
        <taxon>Metazoa</taxon>
        <taxon>Ecdysozoa</taxon>
        <taxon>Nematoda</taxon>
        <taxon>Chromadorea</taxon>
        <taxon>Rhabditida</taxon>
        <taxon>Spirurina</taxon>
        <taxon>Spiruromorpha</taxon>
        <taxon>Spiruroidea</taxon>
        <taxon>Gongylonematidae</taxon>
        <taxon>Gongylonema</taxon>
    </lineage>
</organism>
<sequence>MSEMLLRPSKKAALDRQDHGIRFTSSQINVTYQWEGKRTIRNKYKDGVCTSKQMLGTERRSPGKKDLLQFWMH</sequence>
<accession>A0A183E014</accession>
<dbReference type="EMBL" id="UYRT01081115">
    <property type="protein sequence ID" value="VDN23930.1"/>
    <property type="molecule type" value="Genomic_DNA"/>
</dbReference>
<evidence type="ECO:0000313" key="2">
    <source>
        <dbReference type="Proteomes" id="UP000271098"/>
    </source>
</evidence>
<gene>
    <name evidence="1" type="ORF">GPUH_LOCUS14305</name>
</gene>
<protein>
    <submittedName>
        <fullName evidence="3">Arm-DNA-bind_5 domain-containing protein</fullName>
    </submittedName>
</protein>
<reference evidence="1 2" key="2">
    <citation type="submission" date="2018-11" db="EMBL/GenBank/DDBJ databases">
        <authorList>
            <consortium name="Pathogen Informatics"/>
        </authorList>
    </citation>
    <scope>NUCLEOTIDE SEQUENCE [LARGE SCALE GENOMIC DNA]</scope>
</reference>
<name>A0A183E014_9BILA</name>
<dbReference type="Proteomes" id="UP000271098">
    <property type="component" value="Unassembled WGS sequence"/>
</dbReference>
<keyword evidence="2" id="KW-1185">Reference proteome</keyword>
<evidence type="ECO:0000313" key="1">
    <source>
        <dbReference type="EMBL" id="VDN23930.1"/>
    </source>
</evidence>
<dbReference type="AlphaFoldDB" id="A0A183E014"/>